<feature type="domain" description="Tyr recombinase" evidence="6">
    <location>
        <begin position="171"/>
        <end position="369"/>
    </location>
</feature>
<organism evidence="8 9">
    <name type="scientific">Gryllotalpicola reticulitermitis</name>
    <dbReference type="NCBI Taxonomy" id="1184153"/>
    <lineage>
        <taxon>Bacteria</taxon>
        <taxon>Bacillati</taxon>
        <taxon>Actinomycetota</taxon>
        <taxon>Actinomycetes</taxon>
        <taxon>Micrococcales</taxon>
        <taxon>Microbacteriaceae</taxon>
        <taxon>Gryllotalpicola</taxon>
    </lineage>
</organism>
<dbReference type="PANTHER" id="PTHR30629">
    <property type="entry name" value="PROPHAGE INTEGRASE"/>
    <property type="match status" value="1"/>
</dbReference>
<dbReference type="Proteomes" id="UP001595900">
    <property type="component" value="Unassembled WGS sequence"/>
</dbReference>
<keyword evidence="2" id="KW-0229">DNA integration</keyword>
<keyword evidence="3 5" id="KW-0238">DNA-binding</keyword>
<dbReference type="SUPFAM" id="SSF56349">
    <property type="entry name" value="DNA breaking-rejoining enzymes"/>
    <property type="match status" value="1"/>
</dbReference>
<dbReference type="InterPro" id="IPR002104">
    <property type="entry name" value="Integrase_catalytic"/>
</dbReference>
<dbReference type="PANTHER" id="PTHR30629:SF2">
    <property type="entry name" value="PROPHAGE INTEGRASE INTS-RELATED"/>
    <property type="match status" value="1"/>
</dbReference>
<reference evidence="9" key="1">
    <citation type="journal article" date="2019" name="Int. J. Syst. Evol. Microbiol.">
        <title>The Global Catalogue of Microorganisms (GCM) 10K type strain sequencing project: providing services to taxonomists for standard genome sequencing and annotation.</title>
        <authorList>
            <consortium name="The Broad Institute Genomics Platform"/>
            <consortium name="The Broad Institute Genome Sequencing Center for Infectious Disease"/>
            <person name="Wu L."/>
            <person name="Ma J."/>
        </authorList>
    </citation>
    <scope>NUCLEOTIDE SEQUENCE [LARGE SCALE GENOMIC DNA]</scope>
    <source>
        <strain evidence="9">CGMCC 1.10363</strain>
    </source>
</reference>
<sequence length="532" mass="59318">MSRRANGEGSIYRRTDGRFAASVYVHSPDGSRRRIHFYGHTRQEVQSALTKKLHDDEAGVPTPDANWTVEGFLDYWLNTVAPARIRARTRESYEGIVRVHIRPFIGKKILSRLTVADVQGLINILMQQGKSPSILHNVRKVLSAALSRAEREQLVMRNVARLVDLPREERKEIKPWSIDEANVFLDSIQGHRWQLGYMLLIYYGMRRGEVLGLRWSDIDFERESLSVNQQLQRIGRDLEVGPVKTAAGRRRLPLLPVIKEALLNITDASGIDPASVDPDLPWQKQLILLSAVGTPVDPHNFTRDFHILREQAGLRRITVHHIRHTAATLLKRLGVPARDAQAILGHASVITTQSIYQHADPDLHRDALQRIESALGGIEHDRAGVAPEAISDSNALLSALLSNDSHAIKFEAVSPMKNADSTGVKSAEFIGGPGGDRTLDTLLKRLLKTPHFALPTPVLLAIDNRCICTVFGHVAVRSAVKSRLGRTTLAELITLRKAIQNARHDAEVAKMRRLSFPLNLLPTIGNSLEVRP</sequence>
<keyword evidence="4" id="KW-0233">DNA recombination</keyword>
<dbReference type="InterPro" id="IPR044068">
    <property type="entry name" value="CB"/>
</dbReference>
<dbReference type="InterPro" id="IPR004107">
    <property type="entry name" value="Integrase_SAM-like_N"/>
</dbReference>
<comment type="similarity">
    <text evidence="1">Belongs to the 'phage' integrase family.</text>
</comment>
<dbReference type="RefSeq" id="WP_390232437.1">
    <property type="nucleotide sequence ID" value="NZ_JBHSCN010000023.1"/>
</dbReference>
<accession>A0ABV8QDA2</accession>
<dbReference type="InterPro" id="IPR050808">
    <property type="entry name" value="Phage_Integrase"/>
</dbReference>
<dbReference type="EMBL" id="JBHSCN010000023">
    <property type="protein sequence ID" value="MFC4245318.1"/>
    <property type="molecule type" value="Genomic_DNA"/>
</dbReference>
<dbReference type="InterPro" id="IPR013762">
    <property type="entry name" value="Integrase-like_cat_sf"/>
</dbReference>
<dbReference type="Pfam" id="PF00589">
    <property type="entry name" value="Phage_integrase"/>
    <property type="match status" value="1"/>
</dbReference>
<dbReference type="PROSITE" id="PS51898">
    <property type="entry name" value="TYR_RECOMBINASE"/>
    <property type="match status" value="1"/>
</dbReference>
<evidence type="ECO:0000256" key="1">
    <source>
        <dbReference type="ARBA" id="ARBA00008857"/>
    </source>
</evidence>
<evidence type="ECO:0000256" key="4">
    <source>
        <dbReference type="ARBA" id="ARBA00023172"/>
    </source>
</evidence>
<protein>
    <submittedName>
        <fullName evidence="8">Tyrosine-type recombinase/integrase</fullName>
    </submittedName>
</protein>
<evidence type="ECO:0000256" key="5">
    <source>
        <dbReference type="PROSITE-ProRule" id="PRU01248"/>
    </source>
</evidence>
<dbReference type="Gene3D" id="1.10.150.130">
    <property type="match status" value="1"/>
</dbReference>
<dbReference type="Gene3D" id="1.10.443.10">
    <property type="entry name" value="Intergrase catalytic core"/>
    <property type="match status" value="1"/>
</dbReference>
<evidence type="ECO:0000256" key="3">
    <source>
        <dbReference type="ARBA" id="ARBA00023125"/>
    </source>
</evidence>
<evidence type="ECO:0000259" key="7">
    <source>
        <dbReference type="PROSITE" id="PS51900"/>
    </source>
</evidence>
<dbReference type="CDD" id="cd01189">
    <property type="entry name" value="INT_ICEBs1_C_like"/>
    <property type="match status" value="1"/>
</dbReference>
<feature type="domain" description="Core-binding (CB)" evidence="7">
    <location>
        <begin position="67"/>
        <end position="150"/>
    </location>
</feature>
<name>A0ABV8QDA2_9MICO</name>
<evidence type="ECO:0000313" key="9">
    <source>
        <dbReference type="Proteomes" id="UP001595900"/>
    </source>
</evidence>
<evidence type="ECO:0000259" key="6">
    <source>
        <dbReference type="PROSITE" id="PS51898"/>
    </source>
</evidence>
<keyword evidence="9" id="KW-1185">Reference proteome</keyword>
<gene>
    <name evidence="8" type="ORF">ACFOYW_18265</name>
</gene>
<evidence type="ECO:0000313" key="8">
    <source>
        <dbReference type="EMBL" id="MFC4245318.1"/>
    </source>
</evidence>
<comment type="caution">
    <text evidence="8">The sequence shown here is derived from an EMBL/GenBank/DDBJ whole genome shotgun (WGS) entry which is preliminary data.</text>
</comment>
<proteinExistence type="inferred from homology"/>
<dbReference type="InterPro" id="IPR011010">
    <property type="entry name" value="DNA_brk_join_enz"/>
</dbReference>
<dbReference type="Pfam" id="PF14659">
    <property type="entry name" value="Phage_int_SAM_3"/>
    <property type="match status" value="1"/>
</dbReference>
<dbReference type="InterPro" id="IPR010998">
    <property type="entry name" value="Integrase_recombinase_N"/>
</dbReference>
<evidence type="ECO:0000256" key="2">
    <source>
        <dbReference type="ARBA" id="ARBA00022908"/>
    </source>
</evidence>
<dbReference type="PROSITE" id="PS51900">
    <property type="entry name" value="CB"/>
    <property type="match status" value="1"/>
</dbReference>